<dbReference type="Proteomes" id="UP001208041">
    <property type="component" value="Unassembled WGS sequence"/>
</dbReference>
<organism evidence="1 2">
    <name type="scientific">Halocynthiibacter halioticoli</name>
    <dbReference type="NCBI Taxonomy" id="2986804"/>
    <lineage>
        <taxon>Bacteria</taxon>
        <taxon>Pseudomonadati</taxon>
        <taxon>Pseudomonadota</taxon>
        <taxon>Alphaproteobacteria</taxon>
        <taxon>Rhodobacterales</taxon>
        <taxon>Paracoccaceae</taxon>
        <taxon>Halocynthiibacter</taxon>
    </lineage>
</organism>
<dbReference type="EMBL" id="JAOYFC010000006">
    <property type="protein sequence ID" value="MCV6826039.1"/>
    <property type="molecule type" value="Genomic_DNA"/>
</dbReference>
<gene>
    <name evidence="1" type="ORF">OH136_15860</name>
</gene>
<accession>A0AAE3J251</accession>
<dbReference type="RefSeq" id="WP_263955011.1">
    <property type="nucleotide sequence ID" value="NZ_JAOYFC010000006.1"/>
</dbReference>
<evidence type="ECO:0000313" key="2">
    <source>
        <dbReference type="Proteomes" id="UP001208041"/>
    </source>
</evidence>
<dbReference type="AlphaFoldDB" id="A0AAE3J251"/>
<proteinExistence type="predicted"/>
<protein>
    <submittedName>
        <fullName evidence="1">Uncharacterized protein</fullName>
    </submittedName>
</protein>
<reference evidence="1" key="1">
    <citation type="submission" date="2022-10" db="EMBL/GenBank/DDBJ databases">
        <authorList>
            <person name="Yue Y."/>
        </authorList>
    </citation>
    <scope>NUCLEOTIDE SEQUENCE</scope>
    <source>
        <strain evidence="1">Z654</strain>
    </source>
</reference>
<comment type="caution">
    <text evidence="1">The sequence shown here is derived from an EMBL/GenBank/DDBJ whole genome shotgun (WGS) entry which is preliminary data.</text>
</comment>
<name>A0AAE3J251_9RHOB</name>
<keyword evidence="2" id="KW-1185">Reference proteome</keyword>
<sequence>MQFNFPEGRKPQGPIPVEEGNVYKSKNTHKTVAWVVLSVVGRAAHLVGIDAEGQITSTQSYNLHALENRALFGRVDLSALEFDIVPAEEPTHE</sequence>
<evidence type="ECO:0000313" key="1">
    <source>
        <dbReference type="EMBL" id="MCV6826039.1"/>
    </source>
</evidence>